<evidence type="ECO:0000313" key="1">
    <source>
        <dbReference type="EMBL" id="MDA4845158.1"/>
    </source>
</evidence>
<evidence type="ECO:0008006" key="3">
    <source>
        <dbReference type="Google" id="ProtNLM"/>
    </source>
</evidence>
<accession>A0ABT4VKC9</accession>
<sequence length="138" mass="15183">MPLYTLASKRPFSEQIRFDIAQVITDVHCGLTGAPTEFVNVVFMTGFRMRRGTTLGVNGNVRMGGDRNADLYQRLNDQMHRRVAEAAQLDISRVLVTLIGIEPHWVVEGGMVLPPPGEEAGWLERKNAVHAAMGIGPA</sequence>
<keyword evidence="2" id="KW-1185">Reference proteome</keyword>
<evidence type="ECO:0000313" key="2">
    <source>
        <dbReference type="Proteomes" id="UP001148313"/>
    </source>
</evidence>
<gene>
    <name evidence="1" type="ORF">OOZ53_07330</name>
</gene>
<dbReference type="RefSeq" id="WP_271088727.1">
    <property type="nucleotide sequence ID" value="NZ_JAPJZH010000003.1"/>
</dbReference>
<protein>
    <recommendedName>
        <fullName evidence="3">Tautomerase cis-CaaD-like domain-containing protein</fullName>
    </recommendedName>
</protein>
<dbReference type="EMBL" id="JAPJZH010000003">
    <property type="protein sequence ID" value="MDA4845158.1"/>
    <property type="molecule type" value="Genomic_DNA"/>
</dbReference>
<name>A0ABT4VKC9_9HYPH</name>
<dbReference type="Gene3D" id="3.30.429.10">
    <property type="entry name" value="Macrophage Migration Inhibitory Factor"/>
    <property type="match status" value="1"/>
</dbReference>
<dbReference type="Proteomes" id="UP001148313">
    <property type="component" value="Unassembled WGS sequence"/>
</dbReference>
<dbReference type="InterPro" id="IPR014347">
    <property type="entry name" value="Tautomerase/MIF_sf"/>
</dbReference>
<reference evidence="1" key="1">
    <citation type="submission" date="2022-11" db="EMBL/GenBank/DDBJ databases">
        <title>Hoeflea poritis sp. nov., isolated from scleractinian coral Porites lutea.</title>
        <authorList>
            <person name="Zhang G."/>
            <person name="Wei Q."/>
            <person name="Cai L."/>
        </authorList>
    </citation>
    <scope>NUCLEOTIDE SEQUENCE</scope>
    <source>
        <strain evidence="1">E7-10</strain>
    </source>
</reference>
<comment type="caution">
    <text evidence="1">The sequence shown here is derived from an EMBL/GenBank/DDBJ whole genome shotgun (WGS) entry which is preliminary data.</text>
</comment>
<organism evidence="1 2">
    <name type="scientific">Hoeflea poritis</name>
    <dbReference type="NCBI Taxonomy" id="2993659"/>
    <lineage>
        <taxon>Bacteria</taxon>
        <taxon>Pseudomonadati</taxon>
        <taxon>Pseudomonadota</taxon>
        <taxon>Alphaproteobacteria</taxon>
        <taxon>Hyphomicrobiales</taxon>
        <taxon>Rhizobiaceae</taxon>
        <taxon>Hoeflea</taxon>
    </lineage>
</organism>
<proteinExistence type="predicted"/>
<dbReference type="SUPFAM" id="SSF55331">
    <property type="entry name" value="Tautomerase/MIF"/>
    <property type="match status" value="1"/>
</dbReference>